<feature type="compositionally biased region" description="Polar residues" evidence="3">
    <location>
        <begin position="110"/>
        <end position="119"/>
    </location>
</feature>
<feature type="region of interest" description="Disordered" evidence="3">
    <location>
        <begin position="110"/>
        <end position="139"/>
    </location>
</feature>
<evidence type="ECO:0000256" key="2">
    <source>
        <dbReference type="ARBA" id="ARBA00022801"/>
    </source>
</evidence>
<feature type="region of interest" description="Disordered" evidence="3">
    <location>
        <begin position="1"/>
        <end position="78"/>
    </location>
</feature>
<dbReference type="GO" id="GO:0016740">
    <property type="term" value="F:transferase activity"/>
    <property type="evidence" value="ECO:0007669"/>
    <property type="project" value="UniProtKB-KW"/>
</dbReference>
<sequence>MNPNHGEDLPLGPNSLPIIVHDHTSTPTELRQTANSGQQDTTLLGNSHDSPTESVQHQEQEPTAQNEADASISSSEDESIIDDTFQNHKQKAQLCEPRELTESAKEKLLTQAQTEVSQNKSKKMETAALHPPSKDTTTEQTEKLQQMVQEYINHNPVQTQQQAVSMYKHLVAAELKKGTYPGGLPEQVQKRLQMQAQACVIQNIKNRFQQQSYQNPQFHSVHPYKTKSNPIQSNLPANSQTHKFIPTSSFPPLFPPLTPSTPNPSLTHHARRKIPVHPPLHLGAQISSPTYETASTQHGALPARPASQSISTGKGPLPRGPFPLDIPLLQELKGKRIILASASPRRKQILATIGLTNLEIIPSPLPENLSKEHLGPFDYVLQTAIQKALSVYTHCLDNSLASIPDPSLIIAADTVIVTNSGAILEKPRSQADHIRMLQRLRDDKSHKVFTAIAVVAPRDDARYPGYNCENEVVETKVVFDSEIGDELIEAYVKTREGVDKAGGYAIQGMGAMLVEKIEGSWDNVVGLPIRNTVALMEKAVFDQEDLDPEENEEGIE</sequence>
<feature type="region of interest" description="Disordered" evidence="3">
    <location>
        <begin position="291"/>
        <end position="317"/>
    </location>
</feature>
<dbReference type="InterPro" id="IPR029001">
    <property type="entry name" value="ITPase-like_fam"/>
</dbReference>
<organism evidence="4 5">
    <name type="scientific">Botrytis fragariae</name>
    <dbReference type="NCBI Taxonomy" id="1964551"/>
    <lineage>
        <taxon>Eukaryota</taxon>
        <taxon>Fungi</taxon>
        <taxon>Dikarya</taxon>
        <taxon>Ascomycota</taxon>
        <taxon>Pezizomycotina</taxon>
        <taxon>Leotiomycetes</taxon>
        <taxon>Helotiales</taxon>
        <taxon>Sclerotiniaceae</taxon>
        <taxon>Botrytis</taxon>
    </lineage>
</organism>
<name>A0A8H6EEB8_9HELO</name>
<keyword evidence="2" id="KW-0378">Hydrolase</keyword>
<dbReference type="CDD" id="cd00555">
    <property type="entry name" value="Maf"/>
    <property type="match status" value="1"/>
</dbReference>
<keyword evidence="4" id="KW-0808">Transferase</keyword>
<dbReference type="RefSeq" id="XP_037187932.1">
    <property type="nucleotide sequence ID" value="XM_037342274.1"/>
</dbReference>
<dbReference type="GO" id="GO:0047429">
    <property type="term" value="F:nucleoside triphosphate diphosphatase activity"/>
    <property type="evidence" value="ECO:0007669"/>
    <property type="project" value="InterPro"/>
</dbReference>
<dbReference type="InterPro" id="IPR003697">
    <property type="entry name" value="Maf-like"/>
</dbReference>
<comment type="cofactor">
    <cofactor evidence="1">
        <name>a divalent metal cation</name>
        <dbReference type="ChEBI" id="CHEBI:60240"/>
    </cofactor>
</comment>
<proteinExistence type="inferred from homology"/>
<dbReference type="HAMAP" id="MF_00528">
    <property type="entry name" value="Maf"/>
    <property type="match status" value="1"/>
</dbReference>
<protein>
    <submittedName>
        <fullName evidence="4">Putative acetylserotonin methytransferase-like protein</fullName>
    </submittedName>
</protein>
<dbReference type="GeneID" id="59265966"/>
<dbReference type="EMBL" id="JABFCT010000019">
    <property type="protein sequence ID" value="KAF5868983.1"/>
    <property type="molecule type" value="Genomic_DNA"/>
</dbReference>
<keyword evidence="5" id="KW-1185">Reference proteome</keyword>
<dbReference type="NCBIfam" id="TIGR00172">
    <property type="entry name" value="maf"/>
    <property type="match status" value="1"/>
</dbReference>
<dbReference type="Gene3D" id="3.90.950.10">
    <property type="match status" value="1"/>
</dbReference>
<dbReference type="PANTHER" id="PTHR43213">
    <property type="entry name" value="BIFUNCTIONAL DTTP/UTP PYROPHOSPHATASE/METHYLTRANSFERASE PROTEIN-RELATED"/>
    <property type="match status" value="1"/>
</dbReference>
<comment type="caution">
    <text evidence="4">The sequence shown here is derived from an EMBL/GenBank/DDBJ whole genome shotgun (WGS) entry which is preliminary data.</text>
</comment>
<dbReference type="PANTHER" id="PTHR43213:SF5">
    <property type="entry name" value="BIFUNCTIONAL DTTP_UTP PYROPHOSPHATASE_METHYLTRANSFERASE PROTEIN-RELATED"/>
    <property type="match status" value="1"/>
</dbReference>
<evidence type="ECO:0000313" key="4">
    <source>
        <dbReference type="EMBL" id="KAF5868983.1"/>
    </source>
</evidence>
<dbReference type="Proteomes" id="UP000531561">
    <property type="component" value="Unassembled WGS sequence"/>
</dbReference>
<evidence type="ECO:0000256" key="3">
    <source>
        <dbReference type="SAM" id="MobiDB-lite"/>
    </source>
</evidence>
<dbReference type="OrthoDB" id="10267058at2759"/>
<feature type="compositionally biased region" description="Polar residues" evidence="3">
    <location>
        <begin position="25"/>
        <end position="66"/>
    </location>
</feature>
<evidence type="ECO:0000256" key="1">
    <source>
        <dbReference type="ARBA" id="ARBA00001968"/>
    </source>
</evidence>
<dbReference type="Pfam" id="PF02545">
    <property type="entry name" value="Maf"/>
    <property type="match status" value="1"/>
</dbReference>
<dbReference type="AlphaFoldDB" id="A0A8H6EEB8"/>
<dbReference type="SUPFAM" id="SSF52972">
    <property type="entry name" value="ITPase-like"/>
    <property type="match status" value="1"/>
</dbReference>
<accession>A0A8H6EEB8</accession>
<gene>
    <name evidence="4" type="ORF">Bfra_011950</name>
</gene>
<evidence type="ECO:0000313" key="5">
    <source>
        <dbReference type="Proteomes" id="UP000531561"/>
    </source>
</evidence>
<reference evidence="4 5" key="1">
    <citation type="journal article" date="2020" name="Phytopathology">
        <title>A high-quality genome resource of Botrytis fragariae, a new and rapidly spreading fungal pathogen causing strawberry gray mold in the U.S.A.</title>
        <authorList>
            <person name="Wu Y."/>
            <person name="Saski C.A."/>
            <person name="Schnabel G."/>
            <person name="Xiao S."/>
            <person name="Hu M."/>
        </authorList>
    </citation>
    <scope>NUCLEOTIDE SEQUENCE [LARGE SCALE GENOMIC DNA]</scope>
    <source>
        <strain evidence="4 5">BVB16</strain>
    </source>
</reference>